<dbReference type="PANTHER" id="PTHR47893:SF1">
    <property type="entry name" value="REGULATORY PROTEIN PCHR"/>
    <property type="match status" value="1"/>
</dbReference>
<keyword evidence="1" id="KW-0805">Transcription regulation</keyword>
<dbReference type="GO" id="GO:0043565">
    <property type="term" value="F:sequence-specific DNA binding"/>
    <property type="evidence" value="ECO:0007669"/>
    <property type="project" value="InterPro"/>
</dbReference>
<dbReference type="InterPro" id="IPR018062">
    <property type="entry name" value="HTH_AraC-typ_CS"/>
</dbReference>
<dbReference type="PROSITE" id="PS01124">
    <property type="entry name" value="HTH_ARAC_FAMILY_2"/>
    <property type="match status" value="1"/>
</dbReference>
<sequence>MKEMRVKSLPLKDVIKDLAEEMNTSYTEDCDVYILNIPKDFGKGQIFGINFPSGLGLICYDCTFTIDLEIAFSINSVHPAKFLYIVDGKLEHSFEHENDKHYLSQYQNAIVASSSYNGHALNFKKDVHTKLYSLEIDRKRFSEKLNCSIEKMSNPLRDLLLDSDASETFYHEGGYSLELFDMLRKMALTSFSGLSRQLFLLSTTAGILHQQLVQFELDMNKSNTQSLKKEQVVLVQKAIRLIEENMREPVNIDYLAKTIGTNSARLQHCFKLLYGNTVNGYIKNARIVKAAELLTYSELSVTEVISEVGLINRGYFSKIFKSHYGFTPKSFRSRYATK</sequence>
<comment type="caution">
    <text evidence="5">The sequence shown here is derived from an EMBL/GenBank/DDBJ whole genome shotgun (WGS) entry which is preliminary data.</text>
</comment>
<dbReference type="Pfam" id="PF12833">
    <property type="entry name" value="HTH_18"/>
    <property type="match status" value="1"/>
</dbReference>
<protein>
    <submittedName>
        <fullName evidence="5">Helix-turn-helix transcriptional regulator</fullName>
    </submittedName>
</protein>
<accession>A0A7K3WTH5</accession>
<evidence type="ECO:0000313" key="6">
    <source>
        <dbReference type="Proteomes" id="UP000486602"/>
    </source>
</evidence>
<evidence type="ECO:0000256" key="1">
    <source>
        <dbReference type="ARBA" id="ARBA00023015"/>
    </source>
</evidence>
<name>A0A7K3WTH5_9FLAO</name>
<keyword evidence="2" id="KW-0238">DNA-binding</keyword>
<evidence type="ECO:0000259" key="4">
    <source>
        <dbReference type="PROSITE" id="PS01124"/>
    </source>
</evidence>
<feature type="domain" description="HTH araC/xylS-type" evidence="4">
    <location>
        <begin position="236"/>
        <end position="334"/>
    </location>
</feature>
<gene>
    <name evidence="5" type="ORF">G3O08_15945</name>
</gene>
<keyword evidence="3" id="KW-0804">Transcription</keyword>
<dbReference type="SMART" id="SM00342">
    <property type="entry name" value="HTH_ARAC"/>
    <property type="match status" value="1"/>
</dbReference>
<organism evidence="5 6">
    <name type="scientific">Cryomorpha ignava</name>
    <dbReference type="NCBI Taxonomy" id="101383"/>
    <lineage>
        <taxon>Bacteria</taxon>
        <taxon>Pseudomonadati</taxon>
        <taxon>Bacteroidota</taxon>
        <taxon>Flavobacteriia</taxon>
        <taxon>Flavobacteriales</taxon>
        <taxon>Cryomorphaceae</taxon>
        <taxon>Cryomorpha</taxon>
    </lineage>
</organism>
<dbReference type="Gene3D" id="1.10.10.60">
    <property type="entry name" value="Homeodomain-like"/>
    <property type="match status" value="1"/>
</dbReference>
<dbReference type="SUPFAM" id="SSF46689">
    <property type="entry name" value="Homeodomain-like"/>
    <property type="match status" value="2"/>
</dbReference>
<dbReference type="PANTHER" id="PTHR47893">
    <property type="entry name" value="REGULATORY PROTEIN PCHR"/>
    <property type="match status" value="1"/>
</dbReference>
<dbReference type="PROSITE" id="PS00041">
    <property type="entry name" value="HTH_ARAC_FAMILY_1"/>
    <property type="match status" value="1"/>
</dbReference>
<dbReference type="InterPro" id="IPR018060">
    <property type="entry name" value="HTH_AraC"/>
</dbReference>
<evidence type="ECO:0000313" key="5">
    <source>
        <dbReference type="EMBL" id="NEN24993.1"/>
    </source>
</evidence>
<reference evidence="5 6" key="1">
    <citation type="submission" date="2020-02" db="EMBL/GenBank/DDBJ databases">
        <title>Out from the shadows clarifying the taxonomy of the family Cryomorphaceae and related taxa by utilizing the GTDB taxonomic framework.</title>
        <authorList>
            <person name="Bowman J.P."/>
        </authorList>
    </citation>
    <scope>NUCLEOTIDE SEQUENCE [LARGE SCALE GENOMIC DNA]</scope>
    <source>
        <strain evidence="5 6">QSSC 1-22</strain>
    </source>
</reference>
<evidence type="ECO:0000256" key="2">
    <source>
        <dbReference type="ARBA" id="ARBA00023125"/>
    </source>
</evidence>
<dbReference type="InterPro" id="IPR009057">
    <property type="entry name" value="Homeodomain-like_sf"/>
</dbReference>
<proteinExistence type="predicted"/>
<dbReference type="GO" id="GO:0003700">
    <property type="term" value="F:DNA-binding transcription factor activity"/>
    <property type="evidence" value="ECO:0007669"/>
    <property type="project" value="InterPro"/>
</dbReference>
<dbReference type="InterPro" id="IPR053142">
    <property type="entry name" value="PchR_regulatory_protein"/>
</dbReference>
<dbReference type="AlphaFoldDB" id="A0A7K3WTH5"/>
<dbReference type="RefSeq" id="WP_163286385.1">
    <property type="nucleotide sequence ID" value="NZ_JAAGVY010000037.1"/>
</dbReference>
<dbReference type="EMBL" id="JAAGVY010000037">
    <property type="protein sequence ID" value="NEN24993.1"/>
    <property type="molecule type" value="Genomic_DNA"/>
</dbReference>
<keyword evidence="6" id="KW-1185">Reference proteome</keyword>
<evidence type="ECO:0000256" key="3">
    <source>
        <dbReference type="ARBA" id="ARBA00023163"/>
    </source>
</evidence>
<dbReference type="Proteomes" id="UP000486602">
    <property type="component" value="Unassembled WGS sequence"/>
</dbReference>